<proteinExistence type="predicted"/>
<accession>A0A8S5LRC3</accession>
<name>A0A8S5LRC3_9CAUD</name>
<reference evidence="1" key="1">
    <citation type="journal article" date="2021" name="Proc. Natl. Acad. Sci. U.S.A.">
        <title>A Catalog of Tens of Thousands of Viruses from Human Metagenomes Reveals Hidden Associations with Chronic Diseases.</title>
        <authorList>
            <person name="Tisza M.J."/>
            <person name="Buck C.B."/>
        </authorList>
    </citation>
    <scope>NUCLEOTIDE SEQUENCE</scope>
    <source>
        <strain evidence="1">CtfJc17</strain>
    </source>
</reference>
<evidence type="ECO:0000313" key="1">
    <source>
        <dbReference type="EMBL" id="DAD72395.1"/>
    </source>
</evidence>
<protein>
    <submittedName>
        <fullName evidence="1">Uncharacterized protein</fullName>
    </submittedName>
</protein>
<dbReference type="EMBL" id="BK015898">
    <property type="protein sequence ID" value="DAD72395.1"/>
    <property type="molecule type" value="Genomic_DNA"/>
</dbReference>
<sequence>METFNQEHKETKIKDINQGTYFRLKPSDTAPVWVRGEYNRLAGKYSCWKFDDTNHEKLMKGSQTVYINFTF</sequence>
<organism evidence="1">
    <name type="scientific">Myoviridae sp. ctfJc17</name>
    <dbReference type="NCBI Taxonomy" id="2827612"/>
    <lineage>
        <taxon>Viruses</taxon>
        <taxon>Duplodnaviria</taxon>
        <taxon>Heunggongvirae</taxon>
        <taxon>Uroviricota</taxon>
        <taxon>Caudoviricetes</taxon>
    </lineage>
</organism>